<keyword evidence="3" id="KW-1185">Reference proteome</keyword>
<sequence length="102" mass="10421">MTAHTTVGIDILEGTFAVLDGGNIPVDSADWSTGLAAPMTTGAIIMTGINIGTVRVTATPLRGPPSPHAPTWAVTGSTVPACGFSPQPTRVEPPPGWASRSW</sequence>
<organism evidence="2 3">
    <name type="scientific">Streptomyces uncialis</name>
    <dbReference type="NCBI Taxonomy" id="1048205"/>
    <lineage>
        <taxon>Bacteria</taxon>
        <taxon>Bacillati</taxon>
        <taxon>Actinomycetota</taxon>
        <taxon>Actinomycetes</taxon>
        <taxon>Kitasatosporales</taxon>
        <taxon>Streptomycetaceae</taxon>
        <taxon>Streptomyces</taxon>
    </lineage>
</organism>
<feature type="region of interest" description="Disordered" evidence="1">
    <location>
        <begin position="80"/>
        <end position="102"/>
    </location>
</feature>
<protein>
    <submittedName>
        <fullName evidence="2">Uncharacterized protein</fullName>
    </submittedName>
</protein>
<evidence type="ECO:0000256" key="1">
    <source>
        <dbReference type="SAM" id="MobiDB-lite"/>
    </source>
</evidence>
<gene>
    <name evidence="2" type="ORF">AB852_19175</name>
</gene>
<proteinExistence type="predicted"/>
<name>A0A1Q4V6V9_9ACTN</name>
<evidence type="ECO:0000313" key="3">
    <source>
        <dbReference type="Proteomes" id="UP000186455"/>
    </source>
</evidence>
<dbReference type="EMBL" id="LFBV01000004">
    <property type="protein sequence ID" value="OKH93573.1"/>
    <property type="molecule type" value="Genomic_DNA"/>
</dbReference>
<evidence type="ECO:0000313" key="2">
    <source>
        <dbReference type="EMBL" id="OKH93573.1"/>
    </source>
</evidence>
<reference evidence="2 3" key="1">
    <citation type="submission" date="2015-06" db="EMBL/GenBank/DDBJ databases">
        <title>Cloning and characterization of the uncialamcin biosynthetic gene cluster.</title>
        <authorList>
            <person name="Yan X."/>
            <person name="Huang T."/>
            <person name="Ge H."/>
            <person name="Shen B."/>
        </authorList>
    </citation>
    <scope>NUCLEOTIDE SEQUENCE [LARGE SCALE GENOMIC DNA]</scope>
    <source>
        <strain evidence="2 3">DCA2648</strain>
    </source>
</reference>
<accession>A0A1Q4V6V9</accession>
<dbReference type="RefSeq" id="WP_073790049.1">
    <property type="nucleotide sequence ID" value="NZ_LFBV01000004.1"/>
</dbReference>
<dbReference type="AlphaFoldDB" id="A0A1Q4V6V9"/>
<comment type="caution">
    <text evidence="2">The sequence shown here is derived from an EMBL/GenBank/DDBJ whole genome shotgun (WGS) entry which is preliminary data.</text>
</comment>
<dbReference type="Proteomes" id="UP000186455">
    <property type="component" value="Unassembled WGS sequence"/>
</dbReference>